<dbReference type="InterPro" id="IPR050952">
    <property type="entry name" value="TRIM-NHL_E3_ligases"/>
</dbReference>
<dbReference type="GO" id="GO:0000209">
    <property type="term" value="P:protein polyubiquitination"/>
    <property type="evidence" value="ECO:0007669"/>
    <property type="project" value="TreeGrafter"/>
</dbReference>
<dbReference type="PANTHER" id="PTHR24104:SF25">
    <property type="entry name" value="PROTEIN LIN-41"/>
    <property type="match status" value="1"/>
</dbReference>
<dbReference type="GO" id="GO:0043161">
    <property type="term" value="P:proteasome-mediated ubiquitin-dependent protein catabolic process"/>
    <property type="evidence" value="ECO:0007669"/>
    <property type="project" value="TreeGrafter"/>
</dbReference>
<dbReference type="EMBL" id="CAJOAY010003250">
    <property type="protein sequence ID" value="CAF4011606.1"/>
    <property type="molecule type" value="Genomic_DNA"/>
</dbReference>
<evidence type="ECO:0000313" key="4">
    <source>
        <dbReference type="EMBL" id="CAF4011606.1"/>
    </source>
</evidence>
<dbReference type="SUPFAM" id="SSF101898">
    <property type="entry name" value="NHL repeat"/>
    <property type="match status" value="1"/>
</dbReference>
<dbReference type="GO" id="GO:0008270">
    <property type="term" value="F:zinc ion binding"/>
    <property type="evidence" value="ECO:0007669"/>
    <property type="project" value="UniProtKB-KW"/>
</dbReference>
<evidence type="ECO:0000256" key="2">
    <source>
        <dbReference type="PROSITE-ProRule" id="PRU00504"/>
    </source>
</evidence>
<dbReference type="EMBL" id="CAJOBB010002854">
    <property type="protein sequence ID" value="CAF4003645.1"/>
    <property type="molecule type" value="Genomic_DNA"/>
</dbReference>
<dbReference type="CDD" id="cd05819">
    <property type="entry name" value="NHL"/>
    <property type="match status" value="1"/>
</dbReference>
<organism evidence="3 5">
    <name type="scientific">Adineta steineri</name>
    <dbReference type="NCBI Taxonomy" id="433720"/>
    <lineage>
        <taxon>Eukaryota</taxon>
        <taxon>Metazoa</taxon>
        <taxon>Spiralia</taxon>
        <taxon>Gnathifera</taxon>
        <taxon>Rotifera</taxon>
        <taxon>Eurotatoria</taxon>
        <taxon>Bdelloidea</taxon>
        <taxon>Adinetida</taxon>
        <taxon>Adinetidae</taxon>
        <taxon>Adineta</taxon>
    </lineage>
</organism>
<gene>
    <name evidence="3" type="ORF">KXQ929_LOCUS28630</name>
    <name evidence="4" type="ORF">OKA104_LOCUS30405</name>
</gene>
<dbReference type="InterPro" id="IPR001258">
    <property type="entry name" value="NHL_repeat"/>
</dbReference>
<dbReference type="PANTHER" id="PTHR24104">
    <property type="entry name" value="E3 UBIQUITIN-PROTEIN LIGASE NHLRC1-RELATED"/>
    <property type="match status" value="1"/>
</dbReference>
<dbReference type="GO" id="GO:0061630">
    <property type="term" value="F:ubiquitin protein ligase activity"/>
    <property type="evidence" value="ECO:0007669"/>
    <property type="project" value="TreeGrafter"/>
</dbReference>
<evidence type="ECO:0000256" key="1">
    <source>
        <dbReference type="ARBA" id="ARBA00022737"/>
    </source>
</evidence>
<dbReference type="Proteomes" id="UP000663868">
    <property type="component" value="Unassembled WGS sequence"/>
</dbReference>
<reference evidence="3" key="1">
    <citation type="submission" date="2021-02" db="EMBL/GenBank/DDBJ databases">
        <authorList>
            <person name="Nowell W R."/>
        </authorList>
    </citation>
    <scope>NUCLEOTIDE SEQUENCE</scope>
</reference>
<sequence>MHNKNQIVPESHSTDLDTAQISATTQIETTSATIEMSIITEITTESLETTTTTNDQLGFPINATWKQNGTTVAGGHGTGNELNQLDNPHGIYVDDDEEATYIADMQNNRIVQWKFNTTSGEIIAGENGSDELFGPTDVTVDKKNDSLIICEHGRSQVVRWSLRNRRKQGIIIQDISCFSLVMNDNGDLYVSTYNNVRRWRERDASWIIVAGGDKLGSTYGLLHNPEFIFVDQTYSIYVSDTGNQRVMKWTKDAKVGDIVAGRSIHRTDLNQLYNPSGVLVDHFNRIYVADRGSHGIMRWISGATEGEITIGGKGEGADADQLNVPYDISFDRYGNIYVVDQWNNRVQKFELDSS</sequence>
<comment type="caution">
    <text evidence="3">The sequence shown here is derived from an EMBL/GenBank/DDBJ whole genome shotgun (WGS) entry which is preliminary data.</text>
</comment>
<evidence type="ECO:0000313" key="5">
    <source>
        <dbReference type="Proteomes" id="UP000663868"/>
    </source>
</evidence>
<proteinExistence type="predicted"/>
<dbReference type="Proteomes" id="UP000663881">
    <property type="component" value="Unassembled WGS sequence"/>
</dbReference>
<dbReference type="Gene3D" id="2.120.10.30">
    <property type="entry name" value="TolB, C-terminal domain"/>
    <property type="match status" value="2"/>
</dbReference>
<accession>A0A819NXC4</accession>
<dbReference type="Gene3D" id="2.40.10.500">
    <property type="match status" value="1"/>
</dbReference>
<protein>
    <submittedName>
        <fullName evidence="3">Uncharacterized protein</fullName>
    </submittedName>
</protein>
<dbReference type="AlphaFoldDB" id="A0A819NXC4"/>
<dbReference type="PROSITE" id="PS51125">
    <property type="entry name" value="NHL"/>
    <property type="match status" value="1"/>
</dbReference>
<dbReference type="InterPro" id="IPR011042">
    <property type="entry name" value="6-blade_b-propeller_TolB-like"/>
</dbReference>
<keyword evidence="1" id="KW-0677">Repeat</keyword>
<feature type="repeat" description="NHL" evidence="2">
    <location>
        <begin position="316"/>
        <end position="352"/>
    </location>
</feature>
<name>A0A819NXC4_9BILA</name>
<evidence type="ECO:0000313" key="3">
    <source>
        <dbReference type="EMBL" id="CAF4003645.1"/>
    </source>
</evidence>